<dbReference type="PANTHER" id="PTHR42877">
    <property type="entry name" value="L-ORNITHINE N(5)-MONOOXYGENASE-RELATED"/>
    <property type="match status" value="1"/>
</dbReference>
<proteinExistence type="predicted"/>
<protein>
    <submittedName>
        <fullName evidence="1">Flavin containing amine oxidoreductase family protein</fullName>
    </submittedName>
</protein>
<sequence>MRFVIIGAGMAGILAAIKLREAGFSDVTVYEKADRLGGTWRENTYPGIACDVPAHLYSYTFAPTRNGATCSRRALRFSPTSRTSPVVTASTG</sequence>
<reference evidence="1" key="1">
    <citation type="submission" date="2014-01" db="EMBL/GenBank/DDBJ databases">
        <authorList>
            <person name="Brown-Elliot B."/>
            <person name="Wallace R."/>
            <person name="Lenaerts A."/>
            <person name="Ordway D."/>
            <person name="DeGroote M.A."/>
            <person name="Parker T."/>
            <person name="Sizemore C."/>
            <person name="Tallon L.J."/>
            <person name="Sadzewicz L.K."/>
            <person name="Sengamalay N."/>
            <person name="Fraser C.M."/>
            <person name="Hine E."/>
            <person name="Shefchek K.A."/>
            <person name="Das S.P."/>
            <person name="Tettelin H."/>
        </authorList>
    </citation>
    <scope>NUCLEOTIDE SEQUENCE [LARGE SCALE GENOMIC DNA]</scope>
    <source>
        <strain evidence="1">4042</strain>
    </source>
</reference>
<dbReference type="Gene3D" id="3.50.50.60">
    <property type="entry name" value="FAD/NAD(P)-binding domain"/>
    <property type="match status" value="1"/>
</dbReference>
<dbReference type="SUPFAM" id="SSF51905">
    <property type="entry name" value="FAD/NAD(P)-binding domain"/>
    <property type="match status" value="1"/>
</dbReference>
<dbReference type="InterPro" id="IPR051209">
    <property type="entry name" value="FAD-bind_Monooxygenase_sf"/>
</dbReference>
<gene>
    <name evidence="1" type="ORF">I553_2150</name>
</gene>
<dbReference type="EMBL" id="JAOB01000013">
    <property type="protein sequence ID" value="EUA68962.1"/>
    <property type="molecule type" value="Genomic_DNA"/>
</dbReference>
<dbReference type="PATRIC" id="fig|1299334.3.peg.1644"/>
<dbReference type="PANTHER" id="PTHR42877:SF4">
    <property type="entry name" value="FAD_NAD(P)-BINDING DOMAIN-CONTAINING PROTEIN-RELATED"/>
    <property type="match status" value="1"/>
</dbReference>
<dbReference type="InterPro" id="IPR036188">
    <property type="entry name" value="FAD/NAD-bd_sf"/>
</dbReference>
<dbReference type="PRINTS" id="PR00419">
    <property type="entry name" value="ADXRDTASE"/>
</dbReference>
<comment type="caution">
    <text evidence="1">The sequence shown here is derived from an EMBL/GenBank/DDBJ whole genome shotgun (WGS) entry which is preliminary data.</text>
</comment>
<name>X8DJZ0_MYCXE</name>
<dbReference type="AlphaFoldDB" id="X8DJZ0"/>
<accession>X8DJZ0</accession>
<dbReference type="Pfam" id="PF13450">
    <property type="entry name" value="NAD_binding_8"/>
    <property type="match status" value="1"/>
</dbReference>
<organism evidence="1">
    <name type="scientific">Mycobacterium xenopi 4042</name>
    <dbReference type="NCBI Taxonomy" id="1299334"/>
    <lineage>
        <taxon>Bacteria</taxon>
        <taxon>Bacillati</taxon>
        <taxon>Actinomycetota</taxon>
        <taxon>Actinomycetes</taxon>
        <taxon>Mycobacteriales</taxon>
        <taxon>Mycobacteriaceae</taxon>
        <taxon>Mycobacterium</taxon>
    </lineage>
</organism>
<evidence type="ECO:0000313" key="1">
    <source>
        <dbReference type="EMBL" id="EUA68962.1"/>
    </source>
</evidence>